<evidence type="ECO:0000313" key="3">
    <source>
        <dbReference type="Proteomes" id="UP000664521"/>
    </source>
</evidence>
<reference evidence="2" key="1">
    <citation type="submission" date="2021-03" db="EMBL/GenBank/DDBJ databases">
        <authorList>
            <person name="Tagirdzhanova G."/>
        </authorList>
    </citation>
    <scope>NUCLEOTIDE SEQUENCE</scope>
</reference>
<gene>
    <name evidence="2" type="ORF">HETSPECPRED_005267</name>
</gene>
<comment type="caution">
    <text evidence="2">The sequence shown here is derived from an EMBL/GenBank/DDBJ whole genome shotgun (WGS) entry which is preliminary data.</text>
</comment>
<proteinExistence type="predicted"/>
<feature type="region of interest" description="Disordered" evidence="1">
    <location>
        <begin position="1"/>
        <end position="84"/>
    </location>
</feature>
<keyword evidence="3" id="KW-1185">Reference proteome</keyword>
<dbReference type="Proteomes" id="UP000664521">
    <property type="component" value="Unassembled WGS sequence"/>
</dbReference>
<dbReference type="AlphaFoldDB" id="A0A8H3FGP2"/>
<name>A0A8H3FGP2_9LECA</name>
<dbReference type="EMBL" id="CAJPDS010000032">
    <property type="protein sequence ID" value="CAF9923189.1"/>
    <property type="molecule type" value="Genomic_DNA"/>
</dbReference>
<feature type="region of interest" description="Disordered" evidence="1">
    <location>
        <begin position="173"/>
        <end position="231"/>
    </location>
</feature>
<evidence type="ECO:0000313" key="2">
    <source>
        <dbReference type="EMBL" id="CAF9923189.1"/>
    </source>
</evidence>
<feature type="compositionally biased region" description="Basic and acidic residues" evidence="1">
    <location>
        <begin position="51"/>
        <end position="79"/>
    </location>
</feature>
<feature type="compositionally biased region" description="Basic and acidic residues" evidence="1">
    <location>
        <begin position="10"/>
        <end position="37"/>
    </location>
</feature>
<protein>
    <submittedName>
        <fullName evidence="2">Uncharacterized protein</fullName>
    </submittedName>
</protein>
<accession>A0A8H3FGP2</accession>
<organism evidence="2 3">
    <name type="scientific">Heterodermia speciosa</name>
    <dbReference type="NCBI Taxonomy" id="116794"/>
    <lineage>
        <taxon>Eukaryota</taxon>
        <taxon>Fungi</taxon>
        <taxon>Dikarya</taxon>
        <taxon>Ascomycota</taxon>
        <taxon>Pezizomycotina</taxon>
        <taxon>Lecanoromycetes</taxon>
        <taxon>OSLEUM clade</taxon>
        <taxon>Lecanoromycetidae</taxon>
        <taxon>Caliciales</taxon>
        <taxon>Physciaceae</taxon>
        <taxon>Heterodermia</taxon>
    </lineage>
</organism>
<sequence>MSGGHSHTQRQSEADRYDREKWLPNDPTLYKKERARIYPDCSPTELPGSTEADKQRYKELQDFNTRRRGDYKAARKRAENSMQDRPQLERTYYETSSGKLLPRDHRELEPLAGAWGASAYNHGRAREDTNVAHPYMDTSIRSKKVHHAHIRAHYLESDEAYREQETHGRYAAARQSHERDLYGNQPTRGYKPYEDPYPPAFPPEGYYSKNASEIDPLGEGWSEPVRKSRRH</sequence>
<evidence type="ECO:0000256" key="1">
    <source>
        <dbReference type="SAM" id="MobiDB-lite"/>
    </source>
</evidence>